<dbReference type="Gene3D" id="3.40.50.1980">
    <property type="entry name" value="Nitrogenase molybdenum iron protein domain"/>
    <property type="match status" value="2"/>
</dbReference>
<name>A0ABW4DU79_9RHOB</name>
<dbReference type="PROSITE" id="PS50983">
    <property type="entry name" value="FE_B12_PBP"/>
    <property type="match status" value="1"/>
</dbReference>
<dbReference type="Proteomes" id="UP001597302">
    <property type="component" value="Unassembled WGS sequence"/>
</dbReference>
<keyword evidence="9" id="KW-1185">Reference proteome</keyword>
<dbReference type="EMBL" id="JBHTOQ010000003">
    <property type="protein sequence ID" value="MFD1479820.1"/>
    <property type="molecule type" value="Genomic_DNA"/>
</dbReference>
<gene>
    <name evidence="8" type="ORF">ACFQ5P_00790</name>
</gene>
<keyword evidence="5 6" id="KW-0732">Signal</keyword>
<dbReference type="PANTHER" id="PTHR30532:SF28">
    <property type="entry name" value="PETROBACTIN-BINDING PROTEIN YCLQ"/>
    <property type="match status" value="1"/>
</dbReference>
<reference evidence="9" key="1">
    <citation type="journal article" date="2019" name="Int. J. Syst. Evol. Microbiol.">
        <title>The Global Catalogue of Microorganisms (GCM) 10K type strain sequencing project: providing services to taxonomists for standard genome sequencing and annotation.</title>
        <authorList>
            <consortium name="The Broad Institute Genomics Platform"/>
            <consortium name="The Broad Institute Genome Sequencing Center for Infectious Disease"/>
            <person name="Wu L."/>
            <person name="Ma J."/>
        </authorList>
    </citation>
    <scope>NUCLEOTIDE SEQUENCE [LARGE SCALE GENOMIC DNA]</scope>
    <source>
        <strain evidence="9">CCM 8875</strain>
    </source>
</reference>
<comment type="subcellular location">
    <subcellularLocation>
        <location evidence="1">Cell envelope</location>
    </subcellularLocation>
</comment>
<dbReference type="InterPro" id="IPR051313">
    <property type="entry name" value="Bact_iron-sidero_bind"/>
</dbReference>
<dbReference type="CDD" id="cd01140">
    <property type="entry name" value="FatB"/>
    <property type="match status" value="1"/>
</dbReference>
<sequence length="304" mass="30756">MRRIALSGLLATALCAAPLAALAQEITVPTAQGPVTLPGTPQSVAVYDMAALDTITALGVAPTGTIDRILVPALRDAAGDAAPVGTLFEPDLEALAGLAPDLVIVGGRSATQLSAVSQVAPAIDMTLGTDLLADARARIEGYGALFNKTDEAAALTATLDDKLAGLDKAAADQGSMLIVMTNGPKMSAYGKDSRFGWIFAATGMAEAVPGLDQANHGQAISHEFIAEANPDWLLVVDRGAAIGADGQGAEATLRSALVEGTTAWQQDQVIYLDPAATYIAAGGYGALTATLDQLTAALSDGADS</sequence>
<evidence type="ECO:0000256" key="4">
    <source>
        <dbReference type="ARBA" id="ARBA00022496"/>
    </source>
</evidence>
<protein>
    <submittedName>
        <fullName evidence="8">Siderophore ABC transporter substrate-binding protein</fullName>
    </submittedName>
</protein>
<dbReference type="PANTHER" id="PTHR30532">
    <property type="entry name" value="IRON III DICITRATE-BINDING PERIPLASMIC PROTEIN"/>
    <property type="match status" value="1"/>
</dbReference>
<dbReference type="InterPro" id="IPR002491">
    <property type="entry name" value="ABC_transptr_periplasmic_BD"/>
</dbReference>
<proteinExistence type="inferred from homology"/>
<evidence type="ECO:0000256" key="2">
    <source>
        <dbReference type="ARBA" id="ARBA00008814"/>
    </source>
</evidence>
<organism evidence="8 9">
    <name type="scientific">Paracoccus nototheniae</name>
    <dbReference type="NCBI Taxonomy" id="2489002"/>
    <lineage>
        <taxon>Bacteria</taxon>
        <taxon>Pseudomonadati</taxon>
        <taxon>Pseudomonadota</taxon>
        <taxon>Alphaproteobacteria</taxon>
        <taxon>Rhodobacterales</taxon>
        <taxon>Paracoccaceae</taxon>
        <taxon>Paracoccus</taxon>
    </lineage>
</organism>
<accession>A0ABW4DU79</accession>
<evidence type="ECO:0000256" key="3">
    <source>
        <dbReference type="ARBA" id="ARBA00022448"/>
    </source>
</evidence>
<evidence type="ECO:0000313" key="8">
    <source>
        <dbReference type="EMBL" id="MFD1479820.1"/>
    </source>
</evidence>
<keyword evidence="4" id="KW-0410">Iron transport</keyword>
<comment type="similarity">
    <text evidence="2">Belongs to the bacterial solute-binding protein 8 family.</text>
</comment>
<evidence type="ECO:0000259" key="7">
    <source>
        <dbReference type="PROSITE" id="PS50983"/>
    </source>
</evidence>
<evidence type="ECO:0000256" key="1">
    <source>
        <dbReference type="ARBA" id="ARBA00004196"/>
    </source>
</evidence>
<dbReference type="Pfam" id="PF01497">
    <property type="entry name" value="Peripla_BP_2"/>
    <property type="match status" value="1"/>
</dbReference>
<evidence type="ECO:0000313" key="9">
    <source>
        <dbReference type="Proteomes" id="UP001597302"/>
    </source>
</evidence>
<feature type="domain" description="Fe/B12 periplasmic-binding" evidence="7">
    <location>
        <begin position="43"/>
        <end position="302"/>
    </location>
</feature>
<dbReference type="InterPro" id="IPR033870">
    <property type="entry name" value="FatB"/>
</dbReference>
<comment type="caution">
    <text evidence="8">The sequence shown here is derived from an EMBL/GenBank/DDBJ whole genome shotgun (WGS) entry which is preliminary data.</text>
</comment>
<keyword evidence="3" id="KW-0813">Transport</keyword>
<keyword evidence="4" id="KW-0406">Ion transport</keyword>
<dbReference type="SUPFAM" id="SSF53807">
    <property type="entry name" value="Helical backbone' metal receptor"/>
    <property type="match status" value="1"/>
</dbReference>
<dbReference type="RefSeq" id="WP_131577529.1">
    <property type="nucleotide sequence ID" value="NZ_CBCSAJ010000072.1"/>
</dbReference>
<keyword evidence="4" id="KW-0408">Iron</keyword>
<evidence type="ECO:0000256" key="5">
    <source>
        <dbReference type="ARBA" id="ARBA00022729"/>
    </source>
</evidence>
<evidence type="ECO:0000256" key="6">
    <source>
        <dbReference type="SAM" id="SignalP"/>
    </source>
</evidence>
<feature type="chain" id="PRO_5047305358" evidence="6">
    <location>
        <begin position="24"/>
        <end position="304"/>
    </location>
</feature>
<feature type="signal peptide" evidence="6">
    <location>
        <begin position="1"/>
        <end position="23"/>
    </location>
</feature>